<dbReference type="FunFam" id="1.20.120.1760:FF:000017">
    <property type="entry name" value="Phosphatidyl synthase"/>
    <property type="match status" value="1"/>
</dbReference>
<dbReference type="InterPro" id="IPR048254">
    <property type="entry name" value="CDP_ALCOHOL_P_TRANSF_CS"/>
</dbReference>
<evidence type="ECO:0000256" key="4">
    <source>
        <dbReference type="ARBA" id="ARBA00022692"/>
    </source>
</evidence>
<evidence type="ECO:0000313" key="12">
    <source>
        <dbReference type="EMBL" id="KGK35812.1"/>
    </source>
</evidence>
<dbReference type="eggNOG" id="KOG1617">
    <property type="taxonomic scope" value="Eukaryota"/>
</dbReference>
<accession>A0A099NV60</accession>
<name>A0A099NV60_PICKU</name>
<keyword evidence="6" id="KW-0443">Lipid metabolism</keyword>
<keyword evidence="8" id="KW-0594">Phospholipid biosynthesis</keyword>
<evidence type="ECO:0000256" key="9">
    <source>
        <dbReference type="ARBA" id="ARBA00023264"/>
    </source>
</evidence>
<dbReference type="VEuPathDB" id="FungiDB:C5L36_0B05850"/>
<gene>
    <name evidence="12" type="ORF">JL09_g5038</name>
</gene>
<proteinExistence type="inferred from homology"/>
<dbReference type="GO" id="GO:0016020">
    <property type="term" value="C:membrane"/>
    <property type="evidence" value="ECO:0007669"/>
    <property type="project" value="UniProtKB-SubCell"/>
</dbReference>
<comment type="caution">
    <text evidence="12">The sequence shown here is derived from an EMBL/GenBank/DDBJ whole genome shotgun (WGS) entry which is preliminary data.</text>
</comment>
<dbReference type="PROSITE" id="PS00379">
    <property type="entry name" value="CDP_ALCOHOL_P_TRANSF"/>
    <property type="match status" value="1"/>
</dbReference>
<dbReference type="PANTHER" id="PTHR14269">
    <property type="entry name" value="CDP-DIACYLGLYCEROL--GLYCEROL-3-PHOSPHATE 3-PHOSPHATIDYLTRANSFERASE-RELATED"/>
    <property type="match status" value="1"/>
</dbReference>
<evidence type="ECO:0000256" key="7">
    <source>
        <dbReference type="ARBA" id="ARBA00023136"/>
    </source>
</evidence>
<sequence length="344" mass="39208">MIKSSRALGLGVLCITPSFGWYSRGVPTRLISFSNQYLFNISIRNFCGTTIYRNEIKEKRNEPLGDATKKIIRNHAQKFIKETQASSAKAIKDGKAKYQMNKKQIQEKSKELKEKTIQKSNDLKQNIKKIIPPEIHENIYTIPNMLTLTRLLSAPVVGYMILHGQVAIALALFTYSCITDFLDGFIARHWNLRSVVGSIIDPLADKMLMMICTVCLALTSEIPLYLGMLIIGRDVGLGLSAVVIRYLSLPPPKTFWRYWDFSIPSVEVHPTMISKVNTALQMLYLGSMMIKPVFLMYLSERFGPETTTMFLTYIQYLEWTVATTTLWSGLSYLFSRNAVKFLKQ</sequence>
<dbReference type="EMBL" id="JQFK01000321">
    <property type="protein sequence ID" value="KGK35812.1"/>
    <property type="molecule type" value="Genomic_DNA"/>
</dbReference>
<keyword evidence="4 11" id="KW-0812">Transmembrane</keyword>
<evidence type="ECO:0000256" key="1">
    <source>
        <dbReference type="ARBA" id="ARBA00004141"/>
    </source>
</evidence>
<dbReference type="InterPro" id="IPR043130">
    <property type="entry name" value="CDP-OH_PTrfase_TM_dom"/>
</dbReference>
<keyword evidence="7 11" id="KW-0472">Membrane</keyword>
<keyword evidence="2" id="KW-0444">Lipid biosynthesis</keyword>
<evidence type="ECO:0000256" key="11">
    <source>
        <dbReference type="SAM" id="Phobius"/>
    </source>
</evidence>
<evidence type="ECO:0000313" key="13">
    <source>
        <dbReference type="Proteomes" id="UP000029867"/>
    </source>
</evidence>
<keyword evidence="3 10" id="KW-0808">Transferase</keyword>
<dbReference type="InterPro" id="IPR000462">
    <property type="entry name" value="CDP-OH_P_trans"/>
</dbReference>
<feature type="transmembrane region" description="Helical" evidence="11">
    <location>
        <begin position="279"/>
        <end position="298"/>
    </location>
</feature>
<evidence type="ECO:0000256" key="8">
    <source>
        <dbReference type="ARBA" id="ARBA00023209"/>
    </source>
</evidence>
<dbReference type="GO" id="GO:0032049">
    <property type="term" value="P:cardiolipin biosynthetic process"/>
    <property type="evidence" value="ECO:0007669"/>
    <property type="project" value="TreeGrafter"/>
</dbReference>
<dbReference type="PANTHER" id="PTHR14269:SF60">
    <property type="entry name" value="CARDIOLIPIN SYNTHASE (CMP-FORMING)"/>
    <property type="match status" value="1"/>
</dbReference>
<organism evidence="12 13">
    <name type="scientific">Pichia kudriavzevii</name>
    <name type="common">Yeast</name>
    <name type="synonym">Issatchenkia orientalis</name>
    <dbReference type="NCBI Taxonomy" id="4909"/>
    <lineage>
        <taxon>Eukaryota</taxon>
        <taxon>Fungi</taxon>
        <taxon>Dikarya</taxon>
        <taxon>Ascomycota</taxon>
        <taxon>Saccharomycotina</taxon>
        <taxon>Pichiomycetes</taxon>
        <taxon>Pichiales</taxon>
        <taxon>Pichiaceae</taxon>
        <taxon>Pichia</taxon>
    </lineage>
</organism>
<dbReference type="GO" id="GO:0043337">
    <property type="term" value="F:cardiolipin synthase (CMP-forming)"/>
    <property type="evidence" value="ECO:0007669"/>
    <property type="project" value="TreeGrafter"/>
</dbReference>
<reference evidence="13" key="1">
    <citation type="journal article" date="2014" name="Microb. Cell Fact.">
        <title>Exploiting Issatchenkia orientalis SD108 for succinic acid production.</title>
        <authorList>
            <person name="Xiao H."/>
            <person name="Shao Z."/>
            <person name="Jiang Y."/>
            <person name="Dole S."/>
            <person name="Zhao H."/>
        </authorList>
    </citation>
    <scope>NUCLEOTIDE SEQUENCE [LARGE SCALE GENOMIC DNA]</scope>
    <source>
        <strain evidence="13">SD108</strain>
    </source>
</reference>
<dbReference type="Gene3D" id="1.20.120.1760">
    <property type="match status" value="1"/>
</dbReference>
<dbReference type="AlphaFoldDB" id="A0A099NV60"/>
<evidence type="ECO:0000256" key="6">
    <source>
        <dbReference type="ARBA" id="ARBA00023098"/>
    </source>
</evidence>
<evidence type="ECO:0000256" key="3">
    <source>
        <dbReference type="ARBA" id="ARBA00022679"/>
    </source>
</evidence>
<evidence type="ECO:0000256" key="5">
    <source>
        <dbReference type="ARBA" id="ARBA00022989"/>
    </source>
</evidence>
<evidence type="ECO:0008006" key="14">
    <source>
        <dbReference type="Google" id="ProtNLM"/>
    </source>
</evidence>
<dbReference type="InterPro" id="IPR050324">
    <property type="entry name" value="CDP-alcohol_PTase-I"/>
</dbReference>
<feature type="transmembrane region" description="Helical" evidence="11">
    <location>
        <begin position="156"/>
        <end position="178"/>
    </location>
</feature>
<comment type="subcellular location">
    <subcellularLocation>
        <location evidence="1">Membrane</location>
        <topology evidence="1">Multi-pass membrane protein</topology>
    </subcellularLocation>
</comment>
<evidence type="ECO:0000256" key="2">
    <source>
        <dbReference type="ARBA" id="ARBA00022516"/>
    </source>
</evidence>
<dbReference type="HOGENOM" id="CLU_051314_0_1_1"/>
<keyword evidence="5 11" id="KW-1133">Transmembrane helix</keyword>
<comment type="similarity">
    <text evidence="10">Belongs to the CDP-alcohol phosphatidyltransferase class-I family.</text>
</comment>
<evidence type="ECO:0000256" key="10">
    <source>
        <dbReference type="RuleBase" id="RU003750"/>
    </source>
</evidence>
<feature type="transmembrane region" description="Helical" evidence="11">
    <location>
        <begin position="310"/>
        <end position="334"/>
    </location>
</feature>
<dbReference type="GO" id="GO:0005739">
    <property type="term" value="C:mitochondrion"/>
    <property type="evidence" value="ECO:0007669"/>
    <property type="project" value="TreeGrafter"/>
</dbReference>
<protein>
    <recommendedName>
        <fullName evidence="14">Cardiolipin synthase (CMP-forming)</fullName>
    </recommendedName>
</protein>
<dbReference type="Proteomes" id="UP000029867">
    <property type="component" value="Unassembled WGS sequence"/>
</dbReference>
<feature type="transmembrane region" description="Helical" evidence="11">
    <location>
        <begin position="199"/>
        <end position="219"/>
    </location>
</feature>
<keyword evidence="9" id="KW-1208">Phospholipid metabolism</keyword>
<dbReference type="Pfam" id="PF01066">
    <property type="entry name" value="CDP-OH_P_transf"/>
    <property type="match status" value="1"/>
</dbReference>